<evidence type="ECO:0000313" key="2">
    <source>
        <dbReference type="Proteomes" id="UP000003544"/>
    </source>
</evidence>
<organism evidence="1 2">
    <name type="scientific">Methylophaga aminisulfidivorans MP</name>
    <dbReference type="NCBI Taxonomy" id="1026882"/>
    <lineage>
        <taxon>Bacteria</taxon>
        <taxon>Pseudomonadati</taxon>
        <taxon>Pseudomonadota</taxon>
        <taxon>Gammaproteobacteria</taxon>
        <taxon>Thiotrichales</taxon>
        <taxon>Piscirickettsiaceae</taxon>
        <taxon>Methylophaga</taxon>
    </lineage>
</organism>
<evidence type="ECO:0008006" key="3">
    <source>
        <dbReference type="Google" id="ProtNLM"/>
    </source>
</evidence>
<keyword evidence="2" id="KW-1185">Reference proteome</keyword>
<gene>
    <name evidence="1" type="ORF">MAMP_00551</name>
</gene>
<dbReference type="SUPFAM" id="SSF52540">
    <property type="entry name" value="P-loop containing nucleoside triphosphate hydrolases"/>
    <property type="match status" value="1"/>
</dbReference>
<dbReference type="eggNOG" id="COG5635">
    <property type="taxonomic scope" value="Bacteria"/>
</dbReference>
<comment type="caution">
    <text evidence="1">The sequence shown here is derived from an EMBL/GenBank/DDBJ whole genome shotgun (WGS) entry which is preliminary data.</text>
</comment>
<accession>F5T2J4</accession>
<proteinExistence type="predicted"/>
<dbReference type="EMBL" id="AFIG01000003">
    <property type="protein sequence ID" value="EGL53186.1"/>
    <property type="molecule type" value="Genomic_DNA"/>
</dbReference>
<dbReference type="Proteomes" id="UP000003544">
    <property type="component" value="Unassembled WGS sequence"/>
</dbReference>
<protein>
    <recommendedName>
        <fullName evidence="3">ATP-binding protein</fullName>
    </recommendedName>
</protein>
<dbReference type="NCBIfam" id="NF041813">
    <property type="entry name" value="Avs2"/>
    <property type="match status" value="1"/>
</dbReference>
<reference evidence="1 2" key="1">
    <citation type="journal article" date="2011" name="J. Bacteriol.">
        <title>Draft genome sequence of Methylophaga aminisulfidivorans MP T.</title>
        <authorList>
            <person name="Han G.H."/>
            <person name="Kim W."/>
            <person name="Chun J."/>
            <person name="Kim S.W."/>
        </authorList>
    </citation>
    <scope>NUCLEOTIDE SEQUENCE [LARGE SCALE GENOMIC DNA]</scope>
    <source>
        <strain evidence="2">MP(T)</strain>
    </source>
</reference>
<dbReference type="OrthoDB" id="9757917at2"/>
<dbReference type="InterPro" id="IPR027417">
    <property type="entry name" value="P-loop_NTPase"/>
</dbReference>
<sequence length="1519" mass="175153">MDINFLNIRSYDGSQNNGFEELICQLAHLQKPNEAKAFVRKEGAGGDAGVECYWVLNDGSEIGWQAKFFIGEISSSRWSQIDESFKTALKKHPNLKKYIVCLPLDRTDSRKMGRGGDQVVSVLDEWNDKVKSWEVLAAEKGRTIEFEFWGKHELTQFLTIDDPLYAGRALYWLNEPVLGLDVFKSITLKSKDSLGDRYTPESHIDLPVAENFDALGTSAKWWKKLKEKNGKLKDQHGQFSNKFGNKEAAALQEWFLEKEWVDSLESISLKIINLINDSLKNRNFLQNLGQMKALCEELLKHEGEIVQDENGDITEIRRQFSGEFSVIQSLFYSYREFARFLDSKLIKVAVIRAALLHGEAGIGKSHLLCDLSLRRIDENHPTVFLLGQHYEGGNPLDTLRSSLDLSKCTNAQVLGALDAAGEAHKGRTLIIVDAINEGLHRDDWQNHIRAFLTEISKYPNISVLLSCRTSYLDYMIPESADEDCLIRIQHFGFQGYEHRAAEKYMSKQGISKPSAPILAPEFTNPLFLKTCCQALKENEMTSFPKGMHGLTQLFEFFLESVEKTVAKRKRYNPSEQIIKTALKDFASSLFPNNFSGLPTGDARKLINPHDPNGSKGESLFDELLYEGILSEDISYNDKGEGYPVVRFTYERFSDHFIAQQIVGQYDENTIKGIFSEDEPMGKLLTERGIHRYEGIFEALSIVLAEQYRLELADMLPEDFDGFRDGWVLERIFTQTILWRSPDSFTDRTLEILNMLRGHEFSSPAIDTLLKLSTEPNHPWNADLLHKNLVDKSMAERDHFWSIQIALGDQFEEDGEAETIVRTLIEWSCFGDIKDIEKERARLCAITLFWFLTTSNRKVRDQATKSLVRLLSVHPKLLPNLLKQFHSINDLYLVERLYAVAYGVACNIDDNPLISKIAGTVFALVFKDGEPIPHVLLRDYARGVLEYALHLEVLPEGIDPEQFRPPYKSEWPIDNPSKQDIDQIDGDEFSSHIKSSLMGFPGDFGNYTMSCIHEWSPTPLSEPAPKTGYDYKKEFAEKFFEGELKDQYLEKNKPVKKEPFDPADLEAARKRVEIMRDKDLMKLVQQNREDEQKKESAFKDELTKTLDEDQKEYFRWLSGLSNDRPAAFSRKWAQRWVCVRAHELGWKEKLFKGFEERCSYGRDAGRGEGYMERIGKKYQWIALHELLARLSDNVHWIDRGYSDIEDETYYGPWQMHKRNIDPTIWIRGDAERDSYYNEQTKWWQSYKFPLDNFTDVDAQLKFMWSESDIPDSSKIVSMLDPYQSKDWLALRGFWMQIQNEDEEKGMPRLDAWFRINSIIIQKGDFEKIRESIGNKNLIDPHTVNVPSTQHQGYIGEYPWHPSCRFMAGWVDNTEDPWERDIKGKYLVPVSQYEWENGSPDYSLDSSLSLYMPAGEIIQGMGLKRSMENFGAWCNSKGEIVFQDPSIVEGGPSFALVQKEAFLNWLDENDLEILWLIGGEKQLFKPSSDFFGRLVYNTLCRIENKQINTDVWFERQGSAEP</sequence>
<dbReference type="STRING" id="1026882.MAMP_00551"/>
<name>F5T2J4_9GAMM</name>
<dbReference type="RefSeq" id="WP_007146436.1">
    <property type="nucleotide sequence ID" value="NZ_AFIG01000003.1"/>
</dbReference>
<evidence type="ECO:0000313" key="1">
    <source>
        <dbReference type="EMBL" id="EGL53186.1"/>
    </source>
</evidence>
<dbReference type="Gene3D" id="3.40.50.300">
    <property type="entry name" value="P-loop containing nucleotide triphosphate hydrolases"/>
    <property type="match status" value="1"/>
</dbReference>